<comment type="caution">
    <text evidence="11">The sequence shown here is derived from an EMBL/GenBank/DDBJ whole genome shotgun (WGS) entry which is preliminary data.</text>
</comment>
<feature type="transmembrane region" description="Helical" evidence="8">
    <location>
        <begin position="266"/>
        <end position="288"/>
    </location>
</feature>
<feature type="signal peptide" evidence="9">
    <location>
        <begin position="1"/>
        <end position="23"/>
    </location>
</feature>
<feature type="chain" id="PRO_5042136833" description="MARVEL domain-containing protein" evidence="9">
    <location>
        <begin position="24"/>
        <end position="348"/>
    </location>
</feature>
<evidence type="ECO:0000313" key="11">
    <source>
        <dbReference type="EMBL" id="KAI4535550.1"/>
    </source>
</evidence>
<feature type="transmembrane region" description="Helical" evidence="8">
    <location>
        <begin position="231"/>
        <end position="254"/>
    </location>
</feature>
<dbReference type="EMBL" id="JAKZEL010000018">
    <property type="protein sequence ID" value="KAI4535550.1"/>
    <property type="molecule type" value="Genomic_DNA"/>
</dbReference>
<comment type="subcellular location">
    <subcellularLocation>
        <location evidence="1">Membrane</location>
        <topology evidence="1">Multi-pass membrane protein</topology>
    </subcellularLocation>
</comment>
<dbReference type="GO" id="GO:0005886">
    <property type="term" value="C:plasma membrane"/>
    <property type="evidence" value="ECO:0007669"/>
    <property type="project" value="TreeGrafter"/>
</dbReference>
<accession>A0AAD4U1N6</accession>
<evidence type="ECO:0000256" key="5">
    <source>
        <dbReference type="ARBA" id="ARBA00023136"/>
    </source>
</evidence>
<proteinExistence type="inferred from homology"/>
<evidence type="ECO:0000256" key="9">
    <source>
        <dbReference type="SAM" id="SignalP"/>
    </source>
</evidence>
<keyword evidence="4 8" id="KW-1133">Transmembrane helix</keyword>
<protein>
    <recommendedName>
        <fullName evidence="10">MARVEL domain-containing protein</fullName>
    </recommendedName>
</protein>
<keyword evidence="2 7" id="KW-0812">Transmembrane</keyword>
<evidence type="ECO:0000256" key="3">
    <source>
        <dbReference type="ARBA" id="ARBA00022737"/>
    </source>
</evidence>
<keyword evidence="12" id="KW-1185">Reference proteome</keyword>
<feature type="transmembrane region" description="Helical" evidence="8">
    <location>
        <begin position="126"/>
        <end position="147"/>
    </location>
</feature>
<reference evidence="11" key="1">
    <citation type="submission" date="2022-03" db="EMBL/GenBank/DDBJ databases">
        <title>Genomic analyses of argali, domestic sheep and their hybrids provide insights into chromosomal evolution, heterosis and genetic basis of agronomic traits.</title>
        <authorList>
            <person name="Li M."/>
        </authorList>
    </citation>
    <scope>NUCLEOTIDE SEQUENCE</scope>
    <source>
        <strain evidence="11">CAU-MHL-2022a</strain>
        <tissue evidence="11">Skin</tissue>
    </source>
</reference>
<dbReference type="InterPro" id="IPR008253">
    <property type="entry name" value="Marvel"/>
</dbReference>
<dbReference type="GO" id="GO:0005911">
    <property type="term" value="C:cell-cell junction"/>
    <property type="evidence" value="ECO:0007669"/>
    <property type="project" value="TreeGrafter"/>
</dbReference>
<evidence type="ECO:0000313" key="12">
    <source>
        <dbReference type="Proteomes" id="UP001214576"/>
    </source>
</evidence>
<keyword evidence="3" id="KW-0677">Repeat</keyword>
<dbReference type="PANTHER" id="PTHR17068:SF3">
    <property type="entry name" value="MYELOID-ASSOCIATED DIFFERENTIATION MARKER"/>
    <property type="match status" value="1"/>
</dbReference>
<gene>
    <name evidence="11" type="ORF">MG293_014776</name>
</gene>
<feature type="transmembrane region" description="Helical" evidence="8">
    <location>
        <begin position="300"/>
        <end position="320"/>
    </location>
</feature>
<dbReference type="InterPro" id="IPR047123">
    <property type="entry name" value="MYADM-like"/>
</dbReference>
<evidence type="ECO:0000256" key="1">
    <source>
        <dbReference type="ARBA" id="ARBA00004141"/>
    </source>
</evidence>
<feature type="transmembrane region" description="Helical" evidence="8">
    <location>
        <begin position="200"/>
        <end position="219"/>
    </location>
</feature>
<comment type="similarity">
    <text evidence="6">Belongs to the MAL family.</text>
</comment>
<keyword evidence="5 7" id="KW-0472">Membrane</keyword>
<evidence type="ECO:0000256" key="7">
    <source>
        <dbReference type="PROSITE-ProRule" id="PRU00581"/>
    </source>
</evidence>
<dbReference type="PANTHER" id="PTHR17068">
    <property type="entry name" value="MYELOID-ASSOCIATED DIFFERENTIATION MARKER MYADM FAMILY MEMBER"/>
    <property type="match status" value="1"/>
</dbReference>
<evidence type="ECO:0000256" key="4">
    <source>
        <dbReference type="ARBA" id="ARBA00022989"/>
    </source>
</evidence>
<evidence type="ECO:0000256" key="2">
    <source>
        <dbReference type="ARBA" id="ARBA00022692"/>
    </source>
</evidence>
<sequence length="348" mass="37621">MGTSSGLGSGALGFLLQLGQLLSACLPSLLHGHWSDCAVCIAITPKQTLKKRMKIEAYGRPLGEGMDASGPGGSRDEEEWHRVHPVDIPEEGALCVTCCCLRLPQLFSTCVASSLVTDMGVGKGAIGNWSLCIWGFCFAVTLATSVAELCKIQSRVPFFWNNFAVTYACYSALVCLSVSITYSVTCIQSLPYGPHQDRAVATTAFSCLTSVLYAMEVACTWSGCKITNTTCYVLTVPGLLKVLETFVAGVIFAFLGNTSLYLHQPALEWCVAVHSICFILAAVTALLNMGEWEHKPPVEAVIAVLSVLLYVSTLVLWPLYQFSEKLGGQPQRPRDGDCRDNLTYDMCA</sequence>
<dbReference type="Pfam" id="PF01284">
    <property type="entry name" value="MARVEL"/>
    <property type="match status" value="1"/>
</dbReference>
<evidence type="ECO:0000256" key="6">
    <source>
        <dbReference type="ARBA" id="ARBA00034721"/>
    </source>
</evidence>
<dbReference type="Proteomes" id="UP001214576">
    <property type="component" value="Unassembled WGS sequence"/>
</dbReference>
<name>A0AAD4U1N6_OVIAM</name>
<keyword evidence="9" id="KW-0732">Signal</keyword>
<evidence type="ECO:0000256" key="8">
    <source>
        <dbReference type="SAM" id="Phobius"/>
    </source>
</evidence>
<feature type="domain" description="MARVEL" evidence="10">
    <location>
        <begin position="93"/>
        <end position="225"/>
    </location>
</feature>
<evidence type="ECO:0000259" key="10">
    <source>
        <dbReference type="PROSITE" id="PS51225"/>
    </source>
</evidence>
<feature type="transmembrane region" description="Helical" evidence="8">
    <location>
        <begin position="159"/>
        <end position="180"/>
    </location>
</feature>
<dbReference type="AlphaFoldDB" id="A0AAD4U1N6"/>
<dbReference type="PROSITE" id="PS51225">
    <property type="entry name" value="MARVEL"/>
    <property type="match status" value="1"/>
</dbReference>
<organism evidence="11 12">
    <name type="scientific">Ovis ammon polii</name>
    <dbReference type="NCBI Taxonomy" id="230172"/>
    <lineage>
        <taxon>Eukaryota</taxon>
        <taxon>Metazoa</taxon>
        <taxon>Chordata</taxon>
        <taxon>Craniata</taxon>
        <taxon>Vertebrata</taxon>
        <taxon>Euteleostomi</taxon>
        <taxon>Mammalia</taxon>
        <taxon>Eutheria</taxon>
        <taxon>Laurasiatheria</taxon>
        <taxon>Artiodactyla</taxon>
        <taxon>Ruminantia</taxon>
        <taxon>Pecora</taxon>
        <taxon>Bovidae</taxon>
        <taxon>Caprinae</taxon>
        <taxon>Ovis</taxon>
    </lineage>
</organism>